<evidence type="ECO:0000259" key="1">
    <source>
        <dbReference type="Pfam" id="PF12728"/>
    </source>
</evidence>
<dbReference type="SUPFAM" id="SSF46955">
    <property type="entry name" value="Putative DNA-binding domain"/>
    <property type="match status" value="1"/>
</dbReference>
<protein>
    <recommendedName>
        <fullName evidence="1">Helix-turn-helix domain-containing protein</fullName>
    </recommendedName>
</protein>
<dbReference type="NCBIfam" id="TIGR01764">
    <property type="entry name" value="excise"/>
    <property type="match status" value="1"/>
</dbReference>
<proteinExistence type="predicted"/>
<accession>A0ABQ3VPL6</accession>
<evidence type="ECO:0000313" key="3">
    <source>
        <dbReference type="Proteomes" id="UP000635565"/>
    </source>
</evidence>
<sequence length="59" mass="6793">MFEYLTVPEVAKVLRVDDTTVRRWIEKGILEAIRLPAAGPRTTYRIPKKTLEQLLGEPL</sequence>
<dbReference type="InterPro" id="IPR041657">
    <property type="entry name" value="HTH_17"/>
</dbReference>
<dbReference type="RefSeq" id="WP_201365807.1">
    <property type="nucleotide sequence ID" value="NZ_BNJJ01000022.1"/>
</dbReference>
<evidence type="ECO:0000313" key="2">
    <source>
        <dbReference type="EMBL" id="GHO88199.1"/>
    </source>
</evidence>
<keyword evidence="3" id="KW-1185">Reference proteome</keyword>
<organism evidence="2 3">
    <name type="scientific">Dictyobacter formicarum</name>
    <dbReference type="NCBI Taxonomy" id="2778368"/>
    <lineage>
        <taxon>Bacteria</taxon>
        <taxon>Bacillati</taxon>
        <taxon>Chloroflexota</taxon>
        <taxon>Ktedonobacteria</taxon>
        <taxon>Ktedonobacterales</taxon>
        <taxon>Dictyobacteraceae</taxon>
        <taxon>Dictyobacter</taxon>
    </lineage>
</organism>
<dbReference type="Proteomes" id="UP000635565">
    <property type="component" value="Unassembled WGS sequence"/>
</dbReference>
<dbReference type="InterPro" id="IPR010093">
    <property type="entry name" value="SinI_DNA-bd"/>
</dbReference>
<feature type="domain" description="Helix-turn-helix" evidence="1">
    <location>
        <begin position="4"/>
        <end position="55"/>
    </location>
</feature>
<dbReference type="Gene3D" id="1.10.1660.10">
    <property type="match status" value="1"/>
</dbReference>
<gene>
    <name evidence="2" type="ORF">KSZ_62050</name>
</gene>
<dbReference type="Pfam" id="PF12728">
    <property type="entry name" value="HTH_17"/>
    <property type="match status" value="1"/>
</dbReference>
<comment type="caution">
    <text evidence="2">The sequence shown here is derived from an EMBL/GenBank/DDBJ whole genome shotgun (WGS) entry which is preliminary data.</text>
</comment>
<name>A0ABQ3VPL6_9CHLR</name>
<reference evidence="2 3" key="1">
    <citation type="journal article" date="2021" name="Int. J. Syst. Evol. Microbiol.">
        <title>Reticulibacter mediterranei gen. nov., sp. nov., within the new family Reticulibacteraceae fam. nov., and Ktedonospora formicarum gen. nov., sp. nov., Ktedonobacter robiniae sp. nov., Dictyobacter formicarum sp. nov. and Dictyobacter arantiisoli sp. nov., belonging to the class Ktedonobacteria.</title>
        <authorList>
            <person name="Yabe S."/>
            <person name="Zheng Y."/>
            <person name="Wang C.M."/>
            <person name="Sakai Y."/>
            <person name="Abe K."/>
            <person name="Yokota A."/>
            <person name="Donadio S."/>
            <person name="Cavaletti L."/>
            <person name="Monciardini P."/>
        </authorList>
    </citation>
    <scope>NUCLEOTIDE SEQUENCE [LARGE SCALE GENOMIC DNA]</scope>
    <source>
        <strain evidence="2 3">SOSP1-9</strain>
    </source>
</reference>
<dbReference type="EMBL" id="BNJJ01000022">
    <property type="protein sequence ID" value="GHO88199.1"/>
    <property type="molecule type" value="Genomic_DNA"/>
</dbReference>
<dbReference type="InterPro" id="IPR009061">
    <property type="entry name" value="DNA-bd_dom_put_sf"/>
</dbReference>